<evidence type="ECO:0000256" key="2">
    <source>
        <dbReference type="SAM" id="SignalP"/>
    </source>
</evidence>
<name>A0A3G8JP42_9ACTN</name>
<evidence type="ECO:0000313" key="3">
    <source>
        <dbReference type="EMBL" id="AZG46718.1"/>
    </source>
</evidence>
<dbReference type="RefSeq" id="WP_124709190.1">
    <property type="nucleotide sequence ID" value="NZ_CP033972.1"/>
</dbReference>
<dbReference type="OrthoDB" id="4773865at2"/>
<feature type="region of interest" description="Disordered" evidence="1">
    <location>
        <begin position="28"/>
        <end position="78"/>
    </location>
</feature>
<feature type="chain" id="PRO_5017946050" description="DUF732 domain-containing protein" evidence="2">
    <location>
        <begin position="23"/>
        <end position="143"/>
    </location>
</feature>
<protein>
    <recommendedName>
        <fullName evidence="5">DUF732 domain-containing protein</fullName>
    </recommendedName>
</protein>
<evidence type="ECO:0000256" key="1">
    <source>
        <dbReference type="SAM" id="MobiDB-lite"/>
    </source>
</evidence>
<sequence length="143" mass="14209">MSRSLHRIVLVLAAGVLGLALAACGSEQESSTPSQGAATTVSENPSASVVGGPKPASPTTSVADDHAGHTECGTTKGPDGALRIIVLEGALDCATAEQVATHYGPKIATGQPQQVSGWDCGPSETAGILAACSKDDQEFGLAP</sequence>
<organism evidence="3 4">
    <name type="scientific">Gordonia insulae</name>
    <dbReference type="NCBI Taxonomy" id="2420509"/>
    <lineage>
        <taxon>Bacteria</taxon>
        <taxon>Bacillati</taxon>
        <taxon>Actinomycetota</taxon>
        <taxon>Actinomycetes</taxon>
        <taxon>Mycobacteriales</taxon>
        <taxon>Gordoniaceae</taxon>
        <taxon>Gordonia</taxon>
    </lineage>
</organism>
<feature type="compositionally biased region" description="Polar residues" evidence="1">
    <location>
        <begin position="28"/>
        <end position="47"/>
    </location>
</feature>
<keyword evidence="4" id="KW-1185">Reference proteome</keyword>
<dbReference type="EMBL" id="CP033972">
    <property type="protein sequence ID" value="AZG46718.1"/>
    <property type="molecule type" value="Genomic_DNA"/>
</dbReference>
<dbReference type="PROSITE" id="PS51257">
    <property type="entry name" value="PROKAR_LIPOPROTEIN"/>
    <property type="match status" value="1"/>
</dbReference>
<evidence type="ECO:0000313" key="4">
    <source>
        <dbReference type="Proteomes" id="UP000271469"/>
    </source>
</evidence>
<reference evidence="3 4" key="1">
    <citation type="submission" date="2018-11" db="EMBL/GenBank/DDBJ databases">
        <title>Gordonia insulae sp. nov., isolated from an island soil.</title>
        <authorList>
            <person name="Kim Y.S."/>
            <person name="Kim S.B."/>
        </authorList>
    </citation>
    <scope>NUCLEOTIDE SEQUENCE [LARGE SCALE GENOMIC DNA]</scope>
    <source>
        <strain evidence="3 4">MMS17-SY073</strain>
    </source>
</reference>
<dbReference type="AlphaFoldDB" id="A0A3G8JP42"/>
<dbReference type="KEGG" id="gom:D7316_03319"/>
<gene>
    <name evidence="3" type="ORF">D7316_03319</name>
</gene>
<accession>A0A3G8JP42</accession>
<proteinExistence type="predicted"/>
<keyword evidence="2" id="KW-0732">Signal</keyword>
<evidence type="ECO:0008006" key="5">
    <source>
        <dbReference type="Google" id="ProtNLM"/>
    </source>
</evidence>
<feature type="signal peptide" evidence="2">
    <location>
        <begin position="1"/>
        <end position="22"/>
    </location>
</feature>
<dbReference type="Proteomes" id="UP000271469">
    <property type="component" value="Chromosome"/>
</dbReference>